<dbReference type="Pfam" id="PF04239">
    <property type="entry name" value="DUF421"/>
    <property type="match status" value="1"/>
</dbReference>
<protein>
    <submittedName>
        <fullName evidence="9">DUF421 domain-containing protein</fullName>
    </submittedName>
</protein>
<evidence type="ECO:0000256" key="2">
    <source>
        <dbReference type="ARBA" id="ARBA00006448"/>
    </source>
</evidence>
<dbReference type="PANTHER" id="PTHR34582">
    <property type="entry name" value="UPF0702 TRANSMEMBRANE PROTEIN YCAP"/>
    <property type="match status" value="1"/>
</dbReference>
<feature type="transmembrane region" description="Helical" evidence="7">
    <location>
        <begin position="6"/>
        <end position="22"/>
    </location>
</feature>
<feature type="transmembrane region" description="Helical" evidence="7">
    <location>
        <begin position="59"/>
        <end position="81"/>
    </location>
</feature>
<dbReference type="InterPro" id="IPR007353">
    <property type="entry name" value="DUF421"/>
</dbReference>
<gene>
    <name evidence="9" type="ORF">MFMK1_003442</name>
</gene>
<keyword evidence="3" id="KW-1003">Cell membrane</keyword>
<accession>A0AAU0UW73</accession>
<name>A0AAU0UW73_9FIRM</name>
<feature type="domain" description="YetF C-terminal" evidence="8">
    <location>
        <begin position="82"/>
        <end position="214"/>
    </location>
</feature>
<evidence type="ECO:0000256" key="1">
    <source>
        <dbReference type="ARBA" id="ARBA00004651"/>
    </source>
</evidence>
<evidence type="ECO:0000313" key="9">
    <source>
        <dbReference type="EMBL" id="WRO23579.1"/>
    </source>
</evidence>
<keyword evidence="6 7" id="KW-0472">Membrane</keyword>
<evidence type="ECO:0000256" key="6">
    <source>
        <dbReference type="ARBA" id="ARBA00023136"/>
    </source>
</evidence>
<comment type="subcellular location">
    <subcellularLocation>
        <location evidence="1">Cell membrane</location>
        <topology evidence="1">Multi-pass membrane protein</topology>
    </subcellularLocation>
</comment>
<dbReference type="InterPro" id="IPR023090">
    <property type="entry name" value="UPF0702_alpha/beta_dom_sf"/>
</dbReference>
<evidence type="ECO:0000313" key="10">
    <source>
        <dbReference type="Proteomes" id="UP001329915"/>
    </source>
</evidence>
<reference evidence="9 10" key="1">
    <citation type="submission" date="2023-04" db="EMBL/GenBank/DDBJ databases">
        <authorList>
            <person name="Hsu D."/>
        </authorList>
    </citation>
    <scope>NUCLEOTIDE SEQUENCE [LARGE SCALE GENOMIC DNA]</scope>
    <source>
        <strain evidence="9 10">MK1</strain>
    </source>
</reference>
<keyword evidence="5 7" id="KW-1133">Transmembrane helix</keyword>
<proteinExistence type="inferred from homology"/>
<keyword evidence="4 7" id="KW-0812">Transmembrane</keyword>
<dbReference type="PANTHER" id="PTHR34582:SF7">
    <property type="entry name" value="UPF0702 TRANSMEMBRANE PROTEIN YDFS"/>
    <property type="match status" value="1"/>
</dbReference>
<organism evidence="9 10">
    <name type="scientific">Metallumcola ferriviriculae</name>
    <dbReference type="NCBI Taxonomy" id="3039180"/>
    <lineage>
        <taxon>Bacteria</taxon>
        <taxon>Bacillati</taxon>
        <taxon>Bacillota</taxon>
        <taxon>Clostridia</taxon>
        <taxon>Neomoorellales</taxon>
        <taxon>Desulfitibacteraceae</taxon>
        <taxon>Metallumcola</taxon>
    </lineage>
</organism>
<comment type="similarity">
    <text evidence="2">Belongs to the UPF0702 family.</text>
</comment>
<evidence type="ECO:0000256" key="4">
    <source>
        <dbReference type="ARBA" id="ARBA00022692"/>
    </source>
</evidence>
<sequence length="239" mass="26988">MTTDFYQAIFYSLIIYVLLLVLSRLMGKKFIAQLTFFDFITAITIGTISGSFITAEVKGAYLLLSPVVFAIAVITTGFISLKSVPARKFIEGEPVIAIQNGKILEKNLGKMRLNIDNLMMMLREKKVFELSEVEFAVLEPSGKLSVLKKSQNLPLTPSDVNIETKYKGMSSEIIRDGKIVEQNLRQNNLTHQWLYNQLLAKGVRDLNDVFLASLSTDGILYFDLKNDKLDYVQEVDDDQ</sequence>
<evidence type="ECO:0000256" key="3">
    <source>
        <dbReference type="ARBA" id="ARBA00022475"/>
    </source>
</evidence>
<dbReference type="Gene3D" id="3.30.240.20">
    <property type="entry name" value="bsu07140 like domains"/>
    <property type="match status" value="2"/>
</dbReference>
<dbReference type="RefSeq" id="WP_366922959.1">
    <property type="nucleotide sequence ID" value="NZ_CP121694.1"/>
</dbReference>
<evidence type="ECO:0000256" key="7">
    <source>
        <dbReference type="SAM" id="Phobius"/>
    </source>
</evidence>
<dbReference type="KEGG" id="dbc:MFMK1_003442"/>
<dbReference type="GO" id="GO:0005886">
    <property type="term" value="C:plasma membrane"/>
    <property type="evidence" value="ECO:0007669"/>
    <property type="project" value="UniProtKB-SubCell"/>
</dbReference>
<dbReference type="AlphaFoldDB" id="A0AAU0UW73"/>
<evidence type="ECO:0000256" key="5">
    <source>
        <dbReference type="ARBA" id="ARBA00022989"/>
    </source>
</evidence>
<dbReference type="EMBL" id="CP121694">
    <property type="protein sequence ID" value="WRO23579.1"/>
    <property type="molecule type" value="Genomic_DNA"/>
</dbReference>
<evidence type="ECO:0000259" key="8">
    <source>
        <dbReference type="Pfam" id="PF04239"/>
    </source>
</evidence>
<dbReference type="Proteomes" id="UP001329915">
    <property type="component" value="Chromosome"/>
</dbReference>
<keyword evidence="10" id="KW-1185">Reference proteome</keyword>
<feature type="transmembrane region" description="Helical" evidence="7">
    <location>
        <begin position="34"/>
        <end position="53"/>
    </location>
</feature>